<dbReference type="GO" id="GO:0003700">
    <property type="term" value="F:DNA-binding transcription factor activity"/>
    <property type="evidence" value="ECO:0007669"/>
    <property type="project" value="InterPro"/>
</dbReference>
<keyword evidence="3" id="KW-1185">Reference proteome</keyword>
<dbReference type="PANTHER" id="PTHR33164:SF43">
    <property type="entry name" value="HTH-TYPE TRANSCRIPTIONAL REPRESSOR YETL"/>
    <property type="match status" value="1"/>
</dbReference>
<dbReference type="AlphaFoldDB" id="A0A5C4L8Z5"/>
<dbReference type="EMBL" id="VDDA01000024">
    <property type="protein sequence ID" value="TNC08356.1"/>
    <property type="molecule type" value="Genomic_DNA"/>
</dbReference>
<dbReference type="InterPro" id="IPR036390">
    <property type="entry name" value="WH_DNA-bd_sf"/>
</dbReference>
<dbReference type="PANTHER" id="PTHR33164">
    <property type="entry name" value="TRANSCRIPTIONAL REGULATOR, MARR FAMILY"/>
    <property type="match status" value="1"/>
</dbReference>
<dbReference type="OrthoDB" id="8684664at2"/>
<evidence type="ECO:0000259" key="1">
    <source>
        <dbReference type="PROSITE" id="PS50995"/>
    </source>
</evidence>
<dbReference type="InterPro" id="IPR039422">
    <property type="entry name" value="MarR/SlyA-like"/>
</dbReference>
<dbReference type="SUPFAM" id="SSF46785">
    <property type="entry name" value="Winged helix' DNA-binding domain"/>
    <property type="match status" value="1"/>
</dbReference>
<dbReference type="PROSITE" id="PS50995">
    <property type="entry name" value="HTH_MARR_2"/>
    <property type="match status" value="1"/>
</dbReference>
<evidence type="ECO:0000313" key="3">
    <source>
        <dbReference type="Proteomes" id="UP000305267"/>
    </source>
</evidence>
<dbReference type="InterPro" id="IPR036388">
    <property type="entry name" value="WH-like_DNA-bd_sf"/>
</dbReference>
<reference evidence="2 3" key="1">
    <citation type="submission" date="2019-06" db="EMBL/GenBank/DDBJ databases">
        <title>Genome of Methylobacterium sp. 17Sr1-39.</title>
        <authorList>
            <person name="Seo T."/>
        </authorList>
    </citation>
    <scope>NUCLEOTIDE SEQUENCE [LARGE SCALE GENOMIC DNA]</scope>
    <source>
        <strain evidence="2 3">17Sr1-39</strain>
    </source>
</reference>
<accession>A0A5C4L8Z5</accession>
<dbReference type="Proteomes" id="UP000305267">
    <property type="component" value="Unassembled WGS sequence"/>
</dbReference>
<gene>
    <name evidence="2" type="ORF">FF100_29595</name>
</gene>
<proteinExistence type="predicted"/>
<evidence type="ECO:0000313" key="2">
    <source>
        <dbReference type="EMBL" id="TNC08356.1"/>
    </source>
</evidence>
<comment type="caution">
    <text evidence="2">The sequence shown here is derived from an EMBL/GenBank/DDBJ whole genome shotgun (WGS) entry which is preliminary data.</text>
</comment>
<sequence length="265" mass="29519">MILSRRAMLDLPERTSAMNGTRRLVPSPVDGPRACPHAWHRRGLWRPAAWAGDAVDTSIDSDLRPREVARGIGQTQYPDRVAKQNRRARAASGIAPLHPGDGWGAGVSTKHNAPDRIHVDPESDDFDIRSWPFFGIVQLTGRYHLKLDAMLKPIGMDVPRWRVLMIVSSQGSASVTEISEIAVTKMSTMAKIIQRMTAQDLVSTRPSPDDARTTIVTITDAGRDVIQQIRKKVSRLSDRAFDGVSKKELELLNSIINKIHYNLTF</sequence>
<name>A0A5C4L8Z5_9HYPH</name>
<organism evidence="2 3">
    <name type="scientific">Methylobacterium terricola</name>
    <dbReference type="NCBI Taxonomy" id="2583531"/>
    <lineage>
        <taxon>Bacteria</taxon>
        <taxon>Pseudomonadati</taxon>
        <taxon>Pseudomonadota</taxon>
        <taxon>Alphaproteobacteria</taxon>
        <taxon>Hyphomicrobiales</taxon>
        <taxon>Methylobacteriaceae</taxon>
        <taxon>Methylobacterium</taxon>
    </lineage>
</organism>
<feature type="domain" description="HTH marR-type" evidence="1">
    <location>
        <begin position="129"/>
        <end position="261"/>
    </location>
</feature>
<dbReference type="SMART" id="SM00347">
    <property type="entry name" value="HTH_MARR"/>
    <property type="match status" value="1"/>
</dbReference>
<dbReference type="Gene3D" id="1.10.10.10">
    <property type="entry name" value="Winged helix-like DNA-binding domain superfamily/Winged helix DNA-binding domain"/>
    <property type="match status" value="1"/>
</dbReference>
<dbReference type="Pfam" id="PF12802">
    <property type="entry name" value="MarR_2"/>
    <property type="match status" value="1"/>
</dbReference>
<dbReference type="GO" id="GO:0006950">
    <property type="term" value="P:response to stress"/>
    <property type="evidence" value="ECO:0007669"/>
    <property type="project" value="TreeGrafter"/>
</dbReference>
<dbReference type="InterPro" id="IPR000835">
    <property type="entry name" value="HTH_MarR-typ"/>
</dbReference>
<protein>
    <submittedName>
        <fullName evidence="2">Winged helix-turn-helix transcriptional regulator</fullName>
    </submittedName>
</protein>